<dbReference type="SMART" id="SM01007">
    <property type="entry name" value="Aldolase_II"/>
    <property type="match status" value="1"/>
</dbReference>
<accession>A0A1A3L0Y7</accession>
<name>A0A1A3L0Y7_MYCAS</name>
<dbReference type="InterPro" id="IPR036409">
    <property type="entry name" value="Aldolase_II/adducin_N_sf"/>
</dbReference>
<protein>
    <recommendedName>
        <fullName evidence="3">Class II aldolase/adducin N-terminal domain-containing protein</fullName>
    </recommendedName>
</protein>
<organism evidence="4 5">
    <name type="scientific">Mycobacterium asiaticum</name>
    <dbReference type="NCBI Taxonomy" id="1790"/>
    <lineage>
        <taxon>Bacteria</taxon>
        <taxon>Bacillati</taxon>
        <taxon>Actinomycetota</taxon>
        <taxon>Actinomycetes</taxon>
        <taxon>Mycobacteriales</taxon>
        <taxon>Mycobacteriaceae</taxon>
        <taxon>Mycobacterium</taxon>
    </lineage>
</organism>
<dbReference type="GO" id="GO:0016832">
    <property type="term" value="F:aldehyde-lyase activity"/>
    <property type="evidence" value="ECO:0007669"/>
    <property type="project" value="TreeGrafter"/>
</dbReference>
<dbReference type="Gene3D" id="3.40.225.10">
    <property type="entry name" value="Class II aldolase/adducin N-terminal domain"/>
    <property type="match status" value="1"/>
</dbReference>
<dbReference type="PANTHER" id="PTHR22789">
    <property type="entry name" value="FUCULOSE PHOSPHATE ALDOLASE"/>
    <property type="match status" value="1"/>
</dbReference>
<dbReference type="Proteomes" id="UP000093925">
    <property type="component" value="Unassembled WGS sequence"/>
</dbReference>
<dbReference type="RefSeq" id="WP_065137771.1">
    <property type="nucleotide sequence ID" value="NZ_LZLM01000002.1"/>
</dbReference>
<keyword evidence="1" id="KW-0479">Metal-binding</keyword>
<evidence type="ECO:0000256" key="2">
    <source>
        <dbReference type="ARBA" id="ARBA00023239"/>
    </source>
</evidence>
<feature type="domain" description="Class II aldolase/adducin N-terminal" evidence="3">
    <location>
        <begin position="17"/>
        <end position="194"/>
    </location>
</feature>
<dbReference type="GO" id="GO:0019323">
    <property type="term" value="P:pentose catabolic process"/>
    <property type="evidence" value="ECO:0007669"/>
    <property type="project" value="TreeGrafter"/>
</dbReference>
<dbReference type="AlphaFoldDB" id="A0A1A3L0Y7"/>
<evidence type="ECO:0000256" key="1">
    <source>
        <dbReference type="ARBA" id="ARBA00022723"/>
    </source>
</evidence>
<keyword evidence="2" id="KW-0456">Lyase</keyword>
<reference evidence="4 5" key="1">
    <citation type="submission" date="2016-06" db="EMBL/GenBank/DDBJ databases">
        <authorList>
            <person name="Kjaerup R.B."/>
            <person name="Dalgaard T.S."/>
            <person name="Juul-Madsen H.R."/>
        </authorList>
    </citation>
    <scope>NUCLEOTIDE SEQUENCE [LARGE SCALE GENOMIC DNA]</scope>
    <source>
        <strain evidence="4 5">1276495.2</strain>
    </source>
</reference>
<comment type="caution">
    <text evidence="4">The sequence shown here is derived from an EMBL/GenBank/DDBJ whole genome shotgun (WGS) entry which is preliminary data.</text>
</comment>
<evidence type="ECO:0000313" key="4">
    <source>
        <dbReference type="EMBL" id="OBJ90915.1"/>
    </source>
</evidence>
<dbReference type="GO" id="GO:0005829">
    <property type="term" value="C:cytosol"/>
    <property type="evidence" value="ECO:0007669"/>
    <property type="project" value="TreeGrafter"/>
</dbReference>
<gene>
    <name evidence="4" type="ORF">A5640_02155</name>
</gene>
<proteinExistence type="predicted"/>
<dbReference type="GO" id="GO:0046872">
    <property type="term" value="F:metal ion binding"/>
    <property type="evidence" value="ECO:0007669"/>
    <property type="project" value="UniProtKB-KW"/>
</dbReference>
<evidence type="ECO:0000313" key="5">
    <source>
        <dbReference type="Proteomes" id="UP000093925"/>
    </source>
</evidence>
<dbReference type="InterPro" id="IPR050197">
    <property type="entry name" value="Aldolase_class_II_sugar_metab"/>
</dbReference>
<dbReference type="EMBL" id="LZLM01000002">
    <property type="protein sequence ID" value="OBJ90915.1"/>
    <property type="molecule type" value="Genomic_DNA"/>
</dbReference>
<dbReference type="SUPFAM" id="SSF53639">
    <property type="entry name" value="AraD/HMP-PK domain-like"/>
    <property type="match status" value="1"/>
</dbReference>
<evidence type="ECO:0000259" key="3">
    <source>
        <dbReference type="SMART" id="SM01007"/>
    </source>
</evidence>
<dbReference type="InterPro" id="IPR001303">
    <property type="entry name" value="Aldolase_II/adducin_N"/>
</dbReference>
<dbReference type="Pfam" id="PF00596">
    <property type="entry name" value="Aldolase_II"/>
    <property type="match status" value="1"/>
</dbReference>
<sequence>MFTAEPGALLPPLTAEQELVLLARTLWHEGYDDHLAGHITYKQPDGTLLTNPWFLLWDEFGPDDVVRIDSDGNVLEGRWPPAPGVNLHLALHRVRDDVVVSIHNHPRWVTVWANARRVPGVHDQTGALGGGRVVLVDEFGGTVAAEEAASNAVAAMGDADIALLAGHGVFILGPDLPRAHLRAVSFAERCQRAALVEGLGGAKELQPDINTTLGVAEFEGFWEAMARREIRRDPDVLKPKERRC</sequence>
<dbReference type="PANTHER" id="PTHR22789:SF0">
    <property type="entry name" value="3-OXO-TETRONATE 4-PHOSPHATE DECARBOXYLASE-RELATED"/>
    <property type="match status" value="1"/>
</dbReference>